<organism evidence="2">
    <name type="scientific">Sexangularia sp. CB-2014</name>
    <dbReference type="NCBI Taxonomy" id="1486929"/>
    <lineage>
        <taxon>Eukaryota</taxon>
        <taxon>Amoebozoa</taxon>
        <taxon>Tubulinea</taxon>
        <taxon>Elardia</taxon>
        <taxon>Arcellinida</taxon>
        <taxon>Arcellinida incertae sedis</taxon>
        <taxon>Sexangularia</taxon>
    </lineage>
</organism>
<dbReference type="Pfam" id="PF17784">
    <property type="entry name" value="Sulfotransfer_4"/>
    <property type="match status" value="1"/>
</dbReference>
<dbReference type="PANTHER" id="PTHR36978:SF4">
    <property type="entry name" value="P-LOOP CONTAINING NUCLEOSIDE TRIPHOSPHATE HYDROLASE PROTEIN"/>
    <property type="match status" value="1"/>
</dbReference>
<keyword evidence="1" id="KW-1133">Transmembrane helix</keyword>
<gene>
    <name evidence="2" type="ORF">SSP0437_LOCUS10302</name>
</gene>
<dbReference type="InterPro" id="IPR027417">
    <property type="entry name" value="P-loop_NTPase"/>
</dbReference>
<proteinExistence type="predicted"/>
<evidence type="ECO:0000313" key="2">
    <source>
        <dbReference type="EMBL" id="CAD9305308.1"/>
    </source>
</evidence>
<keyword evidence="1" id="KW-0812">Transmembrane</keyword>
<dbReference type="AlphaFoldDB" id="A0A7S1VMV2"/>
<protein>
    <submittedName>
        <fullName evidence="2">Uncharacterized protein</fullName>
    </submittedName>
</protein>
<sequence length="316" mass="35844">MVAIEKLGFPCHHMEKVMLDDTSQIADWIALYEAKAKAASEQGIRLPARATVTDHESLARLDRVLGRYPARVDFPSSFFFQEQVALAEASGEEWFVLHTVRDSKSWVKSISETIYAGAQAKYGEDGKPSTLFVLQEACARVVLTLFGYPLSWLATLHHVLRMFELVWLPSFLPDNKIGDYSLNKKANADRMAQSFDEHTEWVKSVVPKDRLIVFHPRDGWEPLCTALKVPVPDEPFPKVNSTEEFRKRMKMAAVLVWMPVVLVAFLFLLLPLMYGLVGGAIRILALVGFCSLCQKYRLNKSKENQAQLKAQQKKEN</sequence>
<dbReference type="SUPFAM" id="SSF52540">
    <property type="entry name" value="P-loop containing nucleoside triphosphate hydrolases"/>
    <property type="match status" value="1"/>
</dbReference>
<keyword evidence="1" id="KW-0472">Membrane</keyword>
<dbReference type="Gene3D" id="3.40.50.300">
    <property type="entry name" value="P-loop containing nucleotide triphosphate hydrolases"/>
    <property type="match status" value="1"/>
</dbReference>
<dbReference type="PANTHER" id="PTHR36978">
    <property type="entry name" value="P-LOOP CONTAINING NUCLEOTIDE TRIPHOSPHATE HYDROLASE"/>
    <property type="match status" value="1"/>
</dbReference>
<feature type="transmembrane region" description="Helical" evidence="1">
    <location>
        <begin position="251"/>
        <end position="270"/>
    </location>
</feature>
<evidence type="ECO:0000256" key="1">
    <source>
        <dbReference type="SAM" id="Phobius"/>
    </source>
</evidence>
<accession>A0A7S1VMV2</accession>
<dbReference type="InterPro" id="IPR040632">
    <property type="entry name" value="Sulfotransfer_4"/>
</dbReference>
<dbReference type="EMBL" id="HBGL01013179">
    <property type="protein sequence ID" value="CAD9305308.1"/>
    <property type="molecule type" value="Transcribed_RNA"/>
</dbReference>
<name>A0A7S1VMV2_9EUKA</name>
<reference evidence="2" key="1">
    <citation type="submission" date="2021-01" db="EMBL/GenBank/DDBJ databases">
        <authorList>
            <person name="Corre E."/>
            <person name="Pelletier E."/>
            <person name="Niang G."/>
            <person name="Scheremetjew M."/>
            <person name="Finn R."/>
            <person name="Kale V."/>
            <person name="Holt S."/>
            <person name="Cochrane G."/>
            <person name="Meng A."/>
            <person name="Brown T."/>
            <person name="Cohen L."/>
        </authorList>
    </citation>
    <scope>NUCLEOTIDE SEQUENCE</scope>
    <source>
        <strain evidence="2">ATCC 50979</strain>
    </source>
</reference>